<dbReference type="Gene3D" id="2.170.270.10">
    <property type="entry name" value="SET domain"/>
    <property type="match status" value="1"/>
</dbReference>
<dbReference type="InterPro" id="IPR053010">
    <property type="entry name" value="SET_SmydA-8"/>
</dbReference>
<dbReference type="GO" id="GO:0008170">
    <property type="term" value="F:N-methyltransferase activity"/>
    <property type="evidence" value="ECO:0007669"/>
    <property type="project" value="UniProtKB-ARBA"/>
</dbReference>
<sequence length="493" mass="56024">MNKSIKLTENRTLGRYAIVTDNVSAGEILFEEYPFVVGPKSNSKLICLVCCRPIDTDGLRCPKCKWPLCEKCVDEQIHRLECEIFVNNSVKFYGAYGSENEVCLQLDCITPLRFLLLIESNPDRWNTEIQLMEHHEIARRNSVQWNVDENNIVGYLHGPCGLKKRFSADMIQRICGIIEVNSFEARTKSGHEIRCVFPKTAVMSHSCVPNTCHSILASDGYKIFVRASVNIEKDTPLTACYTFTMSGTLARQEHLRKGKYFTCQCARCIDPTELGTHFSSIKCKKCDDGYVVSTDPLDESASWKCMVCMNIISSSATSQTLSAIQNEANGVEITLFTPEGIGKCEYLLKKLKHKLHPNHFIQIDLRQNLIKMLGRTPGYQLNELSDIQLKYKIDLCYQILSLLHVLHPGQTRVRAMLLYELHAPLFLHGKIAFRKGLINDTELKEILTKSIDLLDECITILQREDVSSIENKVVYVAANTLKYLQEAAKNNFY</sequence>
<organism evidence="1 2">
    <name type="scientific">Pseudolycoriella hygida</name>
    <dbReference type="NCBI Taxonomy" id="35572"/>
    <lineage>
        <taxon>Eukaryota</taxon>
        <taxon>Metazoa</taxon>
        <taxon>Ecdysozoa</taxon>
        <taxon>Arthropoda</taxon>
        <taxon>Hexapoda</taxon>
        <taxon>Insecta</taxon>
        <taxon>Pterygota</taxon>
        <taxon>Neoptera</taxon>
        <taxon>Endopterygota</taxon>
        <taxon>Diptera</taxon>
        <taxon>Nematocera</taxon>
        <taxon>Sciaroidea</taxon>
        <taxon>Sciaridae</taxon>
        <taxon>Pseudolycoriella</taxon>
    </lineage>
</organism>
<comment type="caution">
    <text evidence="1">The sequence shown here is derived from an EMBL/GenBank/DDBJ whole genome shotgun (WGS) entry which is preliminary data.</text>
</comment>
<dbReference type="InterPro" id="IPR046341">
    <property type="entry name" value="SET_dom_sf"/>
</dbReference>
<dbReference type="PANTHER" id="PTHR46455:SF7">
    <property type="entry name" value="RE12806P"/>
    <property type="match status" value="1"/>
</dbReference>
<dbReference type="SUPFAM" id="SSF82199">
    <property type="entry name" value="SET domain"/>
    <property type="match status" value="1"/>
</dbReference>
<dbReference type="OrthoDB" id="265717at2759"/>
<proteinExistence type="predicted"/>
<evidence type="ECO:0000313" key="1">
    <source>
        <dbReference type="EMBL" id="KAJ6640179.1"/>
    </source>
</evidence>
<gene>
    <name evidence="1" type="primary">SmydA-8_3</name>
    <name evidence="1" type="ORF">Bhyg_12928</name>
</gene>
<dbReference type="EMBL" id="WJQU01000003">
    <property type="protein sequence ID" value="KAJ6640179.1"/>
    <property type="molecule type" value="Genomic_DNA"/>
</dbReference>
<reference evidence="1" key="1">
    <citation type="submission" date="2022-07" db="EMBL/GenBank/DDBJ databases">
        <authorList>
            <person name="Trinca V."/>
            <person name="Uliana J.V.C."/>
            <person name="Torres T.T."/>
            <person name="Ward R.J."/>
            <person name="Monesi N."/>
        </authorList>
    </citation>
    <scope>NUCLEOTIDE SEQUENCE</scope>
    <source>
        <strain evidence="1">HSMRA1968</strain>
        <tissue evidence="1">Whole embryos</tissue>
    </source>
</reference>
<dbReference type="CDD" id="cd20071">
    <property type="entry name" value="SET_SMYD"/>
    <property type="match status" value="1"/>
</dbReference>
<dbReference type="Proteomes" id="UP001151699">
    <property type="component" value="Chromosome X"/>
</dbReference>
<dbReference type="AlphaFoldDB" id="A0A9Q0MZT3"/>
<dbReference type="GO" id="GO:0008757">
    <property type="term" value="F:S-adenosylmethionine-dependent methyltransferase activity"/>
    <property type="evidence" value="ECO:0007669"/>
    <property type="project" value="UniProtKB-ARBA"/>
</dbReference>
<accession>A0A9Q0MZT3</accession>
<dbReference type="PANTHER" id="PTHR46455">
    <property type="entry name" value="SET AND MYND DOMAIN CONTAINING, ARTHROPOD-SPECIFIC, MEMBER 4, ISOFORM A"/>
    <property type="match status" value="1"/>
</dbReference>
<protein>
    <submittedName>
        <fullName evidence="1">SET domain-containing protein SmydA-8, isoform A</fullName>
    </submittedName>
</protein>
<name>A0A9Q0MZT3_9DIPT</name>
<evidence type="ECO:0000313" key="2">
    <source>
        <dbReference type="Proteomes" id="UP001151699"/>
    </source>
</evidence>
<dbReference type="Gene3D" id="6.10.140.2220">
    <property type="match status" value="1"/>
</dbReference>
<keyword evidence="2" id="KW-1185">Reference proteome</keyword>
<dbReference type="GO" id="GO:0008276">
    <property type="term" value="F:protein methyltransferase activity"/>
    <property type="evidence" value="ECO:0007669"/>
    <property type="project" value="UniProtKB-ARBA"/>
</dbReference>
<dbReference type="Gene3D" id="1.10.220.160">
    <property type="match status" value="1"/>
</dbReference>